<gene>
    <name evidence="1" type="ORF">L6452_27206</name>
</gene>
<name>A0ACB8ZV16_ARCLA</name>
<dbReference type="Proteomes" id="UP001055879">
    <property type="component" value="Linkage Group LG09"/>
</dbReference>
<sequence>MAGIKIEFINTSSNHRFNMCHLNINVGVVGSISLSWNNDCHFNGFLALPSSSIYVGINRSNNFLLLHQ</sequence>
<organism evidence="1 2">
    <name type="scientific">Arctium lappa</name>
    <name type="common">Greater burdock</name>
    <name type="synonym">Lappa major</name>
    <dbReference type="NCBI Taxonomy" id="4217"/>
    <lineage>
        <taxon>Eukaryota</taxon>
        <taxon>Viridiplantae</taxon>
        <taxon>Streptophyta</taxon>
        <taxon>Embryophyta</taxon>
        <taxon>Tracheophyta</taxon>
        <taxon>Spermatophyta</taxon>
        <taxon>Magnoliopsida</taxon>
        <taxon>eudicotyledons</taxon>
        <taxon>Gunneridae</taxon>
        <taxon>Pentapetalae</taxon>
        <taxon>asterids</taxon>
        <taxon>campanulids</taxon>
        <taxon>Asterales</taxon>
        <taxon>Asteraceae</taxon>
        <taxon>Carduoideae</taxon>
        <taxon>Cardueae</taxon>
        <taxon>Arctiinae</taxon>
        <taxon>Arctium</taxon>
    </lineage>
</organism>
<reference evidence="1 2" key="2">
    <citation type="journal article" date="2022" name="Mol. Ecol. Resour.">
        <title>The genomes of chicory, endive, great burdock and yacon provide insights into Asteraceae paleo-polyploidization history and plant inulin production.</title>
        <authorList>
            <person name="Fan W."/>
            <person name="Wang S."/>
            <person name="Wang H."/>
            <person name="Wang A."/>
            <person name="Jiang F."/>
            <person name="Liu H."/>
            <person name="Zhao H."/>
            <person name="Xu D."/>
            <person name="Zhang Y."/>
        </authorList>
    </citation>
    <scope>NUCLEOTIDE SEQUENCE [LARGE SCALE GENOMIC DNA]</scope>
    <source>
        <strain evidence="2">cv. Niubang</strain>
    </source>
</reference>
<comment type="caution">
    <text evidence="1">The sequence shown here is derived from an EMBL/GenBank/DDBJ whole genome shotgun (WGS) entry which is preliminary data.</text>
</comment>
<proteinExistence type="predicted"/>
<dbReference type="EMBL" id="CM042055">
    <property type="protein sequence ID" value="KAI3701834.1"/>
    <property type="molecule type" value="Genomic_DNA"/>
</dbReference>
<reference evidence="2" key="1">
    <citation type="journal article" date="2022" name="Mol. Ecol. Resour.">
        <title>The genomes of chicory, endive, great burdock and yacon provide insights into Asteraceae palaeo-polyploidization history and plant inulin production.</title>
        <authorList>
            <person name="Fan W."/>
            <person name="Wang S."/>
            <person name="Wang H."/>
            <person name="Wang A."/>
            <person name="Jiang F."/>
            <person name="Liu H."/>
            <person name="Zhao H."/>
            <person name="Xu D."/>
            <person name="Zhang Y."/>
        </authorList>
    </citation>
    <scope>NUCLEOTIDE SEQUENCE [LARGE SCALE GENOMIC DNA]</scope>
    <source>
        <strain evidence="2">cv. Niubang</strain>
    </source>
</reference>
<evidence type="ECO:0000313" key="2">
    <source>
        <dbReference type="Proteomes" id="UP001055879"/>
    </source>
</evidence>
<keyword evidence="2" id="KW-1185">Reference proteome</keyword>
<protein>
    <submittedName>
        <fullName evidence="1">Uncharacterized protein</fullName>
    </submittedName>
</protein>
<evidence type="ECO:0000313" key="1">
    <source>
        <dbReference type="EMBL" id="KAI3701834.1"/>
    </source>
</evidence>
<accession>A0ACB8ZV16</accession>